<name>A0A7W9LMM5_9ACTN</name>
<gene>
    <name evidence="2" type="ORF">HD601_003990</name>
</gene>
<protein>
    <submittedName>
        <fullName evidence="2">Putative F420-dependent oxidoreductase</fullName>
    </submittedName>
</protein>
<keyword evidence="3" id="KW-1185">Reference proteome</keyword>
<comment type="caution">
    <text evidence="2">The sequence shown here is derived from an EMBL/GenBank/DDBJ whole genome shotgun (WGS) entry which is preliminary data.</text>
</comment>
<dbReference type="InterPro" id="IPR036661">
    <property type="entry name" value="Luciferase-like_sf"/>
</dbReference>
<organism evidence="2 3">
    <name type="scientific">Jiangella mangrovi</name>
    <dbReference type="NCBI Taxonomy" id="1524084"/>
    <lineage>
        <taxon>Bacteria</taxon>
        <taxon>Bacillati</taxon>
        <taxon>Actinomycetota</taxon>
        <taxon>Actinomycetes</taxon>
        <taxon>Jiangellales</taxon>
        <taxon>Jiangellaceae</taxon>
        <taxon>Jiangella</taxon>
    </lineage>
</organism>
<dbReference type="GO" id="GO:0016705">
    <property type="term" value="F:oxidoreductase activity, acting on paired donors, with incorporation or reduction of molecular oxygen"/>
    <property type="evidence" value="ECO:0007669"/>
    <property type="project" value="InterPro"/>
</dbReference>
<dbReference type="RefSeq" id="WP_184824778.1">
    <property type="nucleotide sequence ID" value="NZ_JACHMM010000001.1"/>
</dbReference>
<dbReference type="PANTHER" id="PTHR30137:SF18">
    <property type="entry name" value="CONSERVED PROTEIN"/>
    <property type="match status" value="1"/>
</dbReference>
<accession>A0A7W9LMM5</accession>
<dbReference type="Proteomes" id="UP000542813">
    <property type="component" value="Unassembled WGS sequence"/>
</dbReference>
<dbReference type="PANTHER" id="PTHR30137">
    <property type="entry name" value="LUCIFERASE-LIKE MONOOXYGENASE"/>
    <property type="match status" value="1"/>
</dbReference>
<evidence type="ECO:0000313" key="3">
    <source>
        <dbReference type="Proteomes" id="UP000542813"/>
    </source>
</evidence>
<dbReference type="EMBL" id="JACHMM010000001">
    <property type="protein sequence ID" value="MBB5789415.1"/>
    <property type="molecule type" value="Genomic_DNA"/>
</dbReference>
<dbReference type="InterPro" id="IPR050766">
    <property type="entry name" value="Bact_Lucif_Oxidored"/>
</dbReference>
<evidence type="ECO:0000259" key="1">
    <source>
        <dbReference type="Pfam" id="PF00296"/>
    </source>
</evidence>
<feature type="domain" description="Luciferase-like" evidence="1">
    <location>
        <begin position="20"/>
        <end position="124"/>
    </location>
</feature>
<dbReference type="NCBIfam" id="TIGR03620">
    <property type="entry name" value="F420_MSMEG_4141"/>
    <property type="match status" value="1"/>
</dbReference>
<reference evidence="2 3" key="1">
    <citation type="submission" date="2020-08" db="EMBL/GenBank/DDBJ databases">
        <title>Sequencing the genomes of 1000 actinobacteria strains.</title>
        <authorList>
            <person name="Klenk H.-P."/>
        </authorList>
    </citation>
    <scope>NUCLEOTIDE SEQUENCE [LARGE SCALE GENOMIC DNA]</scope>
    <source>
        <strain evidence="2 3">DSM 102122</strain>
    </source>
</reference>
<dbReference type="Pfam" id="PF00296">
    <property type="entry name" value="Bac_luciferase"/>
    <property type="match status" value="1"/>
</dbReference>
<dbReference type="AlphaFoldDB" id="A0A7W9LMM5"/>
<proteinExistence type="predicted"/>
<dbReference type="SUPFAM" id="SSF51679">
    <property type="entry name" value="Bacterial luciferase-like"/>
    <property type="match status" value="1"/>
</dbReference>
<dbReference type="Gene3D" id="3.20.20.30">
    <property type="entry name" value="Luciferase-like domain"/>
    <property type="match status" value="2"/>
</dbReference>
<dbReference type="InterPro" id="IPR019922">
    <property type="entry name" value="Lucif-like_OxRdatse_MSMEG_4141"/>
</dbReference>
<evidence type="ECO:0000313" key="2">
    <source>
        <dbReference type="EMBL" id="MBB5789415.1"/>
    </source>
</evidence>
<sequence length="287" mass="30508">MAIDVGRAGVWVGARNWPGDPGEVASGFAEVEALGFGAAWLGGAEGDLVRPSQVLAATSRLVAATGIVNVWSEPAEEVAAAFHRVDDLFPNRLLLGIGAGHAKFVEQSGRQYRRPYSKVVSYLDELDAADVPADHRAVAALGPRTVRLAGERSLGAHPYLVTPDHTRLARDVLGIGPLLAPEQKVVLSADFDEVRRIAGPVVEFYLGLPNYVNNLRRIGFTDDDLSGSGSRRLLDALIAWGDVDTVAARVAEHHAAGADHVCVQVLTGRAGLPLPEWRELAPALTVA</sequence>
<dbReference type="InterPro" id="IPR011251">
    <property type="entry name" value="Luciferase-like_dom"/>
</dbReference>
<dbReference type="GO" id="GO:0005829">
    <property type="term" value="C:cytosol"/>
    <property type="evidence" value="ECO:0007669"/>
    <property type="project" value="TreeGrafter"/>
</dbReference>